<keyword evidence="1" id="KW-0479">Metal-binding</keyword>
<keyword evidence="3" id="KW-0411">Iron-sulfur</keyword>
<reference evidence="6" key="1">
    <citation type="submission" date="2019-08" db="EMBL/GenBank/DDBJ databases">
        <authorList>
            <person name="Kucharzyk K."/>
            <person name="Murdoch R.W."/>
            <person name="Higgins S."/>
            <person name="Loffler F."/>
        </authorList>
    </citation>
    <scope>NUCLEOTIDE SEQUENCE</scope>
</reference>
<accession>A0A644TYK6</accession>
<dbReference type="CDD" id="cd01335">
    <property type="entry name" value="Radical_SAM"/>
    <property type="match status" value="1"/>
</dbReference>
<evidence type="ECO:0000256" key="3">
    <source>
        <dbReference type="ARBA" id="ARBA00023014"/>
    </source>
</evidence>
<dbReference type="InterPro" id="IPR040086">
    <property type="entry name" value="MJ0683-like"/>
</dbReference>
<keyword evidence="2" id="KW-0408">Iron</keyword>
<evidence type="ECO:0000313" key="6">
    <source>
        <dbReference type="EMBL" id="MPL72055.1"/>
    </source>
</evidence>
<comment type="caution">
    <text evidence="6">The sequence shown here is derived from an EMBL/GenBank/DDBJ whole genome shotgun (WGS) entry which is preliminary data.</text>
</comment>
<dbReference type="PANTHER" id="PTHR43432:SF5">
    <property type="entry name" value="ELP3_MIAA_NIFB-LIKE RADICAL SAM CORE DOMAIN-CONTAINING PROTEIN"/>
    <property type="match status" value="1"/>
</dbReference>
<dbReference type="GO" id="GO:0051536">
    <property type="term" value="F:iron-sulfur cluster binding"/>
    <property type="evidence" value="ECO:0007669"/>
    <property type="project" value="UniProtKB-KW"/>
</dbReference>
<dbReference type="InterPro" id="IPR007197">
    <property type="entry name" value="rSAM"/>
</dbReference>
<dbReference type="EMBL" id="VSSQ01000006">
    <property type="protein sequence ID" value="MPL58307.1"/>
    <property type="molecule type" value="Genomic_DNA"/>
</dbReference>
<protein>
    <recommendedName>
        <fullName evidence="4">Elp3/MiaA/NifB-like radical SAM core domain-containing protein</fullName>
    </recommendedName>
</protein>
<evidence type="ECO:0000256" key="2">
    <source>
        <dbReference type="ARBA" id="ARBA00023004"/>
    </source>
</evidence>
<organism evidence="6">
    <name type="scientific">bioreactor metagenome</name>
    <dbReference type="NCBI Taxonomy" id="1076179"/>
    <lineage>
        <taxon>unclassified sequences</taxon>
        <taxon>metagenomes</taxon>
        <taxon>ecological metagenomes</taxon>
    </lineage>
</organism>
<gene>
    <name evidence="5" type="ORF">SDC9_03838</name>
    <name evidence="6" type="ORF">SDC9_17835</name>
</gene>
<dbReference type="InterPro" id="IPR006638">
    <property type="entry name" value="Elp3/MiaA/NifB-like_rSAM"/>
</dbReference>
<sequence length="312" mass="37020">MEQVYKEVICKSACIKTKRSMPYKWDLNIYRGCEHRCKYCYALYSHKYIEHNYNENISSKSNNFFDNIYIKSNINEHLEKQFSKTSWKNEMIAIGTVTDTYQPIEKQYELMPDILRTLIKYKNPAVISTKSDLIFRDLDLINELSEVNFLNIAVSITTFDDKIQKSIEPNAISPKKRLNILKKIRKNTNASCGLHFMPIIPYLTDNYENINSVFKNAEKINVNSIISGPLNLYGKTRGYFFNFIKKEFPNIYHDLFSLYKNGKVDKDYNKDLFMKIKNFKNKYSLETNYSKAIKEKMKFYHKKSRQSSLFDY</sequence>
<dbReference type="GO" id="GO:0003824">
    <property type="term" value="F:catalytic activity"/>
    <property type="evidence" value="ECO:0007669"/>
    <property type="project" value="InterPro"/>
</dbReference>
<dbReference type="GO" id="GO:0046872">
    <property type="term" value="F:metal ion binding"/>
    <property type="evidence" value="ECO:0007669"/>
    <property type="project" value="UniProtKB-KW"/>
</dbReference>
<name>A0A644TYK6_9ZZZZ</name>
<dbReference type="EMBL" id="VSSQ01000063">
    <property type="protein sequence ID" value="MPL72055.1"/>
    <property type="molecule type" value="Genomic_DNA"/>
</dbReference>
<dbReference type="Gene3D" id="3.80.30.30">
    <property type="match status" value="1"/>
</dbReference>
<dbReference type="SUPFAM" id="SSF102114">
    <property type="entry name" value="Radical SAM enzymes"/>
    <property type="match status" value="1"/>
</dbReference>
<dbReference type="SFLD" id="SFLDS00029">
    <property type="entry name" value="Radical_SAM"/>
    <property type="match status" value="1"/>
</dbReference>
<evidence type="ECO:0000256" key="1">
    <source>
        <dbReference type="ARBA" id="ARBA00022723"/>
    </source>
</evidence>
<dbReference type="SMART" id="SM00729">
    <property type="entry name" value="Elp3"/>
    <property type="match status" value="1"/>
</dbReference>
<feature type="domain" description="Elp3/MiaA/NifB-like radical SAM core" evidence="4">
    <location>
        <begin position="27"/>
        <end position="258"/>
    </location>
</feature>
<dbReference type="AlphaFoldDB" id="A0A644TYK6"/>
<evidence type="ECO:0000313" key="5">
    <source>
        <dbReference type="EMBL" id="MPL58307.1"/>
    </source>
</evidence>
<evidence type="ECO:0000259" key="4">
    <source>
        <dbReference type="SMART" id="SM00729"/>
    </source>
</evidence>
<dbReference type="Pfam" id="PF04055">
    <property type="entry name" value="Radical_SAM"/>
    <property type="match status" value="1"/>
</dbReference>
<dbReference type="SFLD" id="SFLDG01084">
    <property type="entry name" value="Uncharacterised_Radical_SAM_Su"/>
    <property type="match status" value="1"/>
</dbReference>
<dbReference type="PANTHER" id="PTHR43432">
    <property type="entry name" value="SLR0285 PROTEIN"/>
    <property type="match status" value="1"/>
</dbReference>
<dbReference type="InterPro" id="IPR058240">
    <property type="entry name" value="rSAM_sf"/>
</dbReference>
<proteinExistence type="predicted"/>